<evidence type="ECO:0000256" key="2">
    <source>
        <dbReference type="ARBA" id="ARBA00004496"/>
    </source>
</evidence>
<dbReference type="Proteomes" id="UP000095287">
    <property type="component" value="Unplaced"/>
</dbReference>
<evidence type="ECO:0000256" key="7">
    <source>
        <dbReference type="ARBA" id="ARBA00023242"/>
    </source>
</evidence>
<dbReference type="InterPro" id="IPR050756">
    <property type="entry name" value="CSN3"/>
</dbReference>
<keyword evidence="6" id="KW-0736">Signalosome</keyword>
<dbReference type="PANTHER" id="PTHR10758">
    <property type="entry name" value="26S PROTEASOME NON-ATPASE REGULATORY SUBUNIT 3/COP9 SIGNALOSOME COMPLEX SUBUNIT 3"/>
    <property type="match status" value="1"/>
</dbReference>
<evidence type="ECO:0000256" key="4">
    <source>
        <dbReference type="ARBA" id="ARBA00014878"/>
    </source>
</evidence>
<evidence type="ECO:0000313" key="9">
    <source>
        <dbReference type="Proteomes" id="UP000095287"/>
    </source>
</evidence>
<dbReference type="PANTHER" id="PTHR10758:SF1">
    <property type="entry name" value="COP9 SIGNALOSOME COMPLEX SUBUNIT 3"/>
    <property type="match status" value="1"/>
</dbReference>
<comment type="similarity">
    <text evidence="3">Belongs to the CSN3 family.</text>
</comment>
<keyword evidence="7" id="KW-0539">Nucleus</keyword>
<organism evidence="9 10">
    <name type="scientific">Steinernema glaseri</name>
    <dbReference type="NCBI Taxonomy" id="37863"/>
    <lineage>
        <taxon>Eukaryota</taxon>
        <taxon>Metazoa</taxon>
        <taxon>Ecdysozoa</taxon>
        <taxon>Nematoda</taxon>
        <taxon>Chromadorea</taxon>
        <taxon>Rhabditida</taxon>
        <taxon>Tylenchina</taxon>
        <taxon>Panagrolaimomorpha</taxon>
        <taxon>Strongyloidoidea</taxon>
        <taxon>Steinernematidae</taxon>
        <taxon>Steinernema</taxon>
    </lineage>
</organism>
<dbReference type="InterPro" id="IPR000717">
    <property type="entry name" value="PCI_dom"/>
</dbReference>
<dbReference type="AlphaFoldDB" id="A0A1I8AN05"/>
<accession>A0A1I8AN05</accession>
<evidence type="ECO:0000256" key="5">
    <source>
        <dbReference type="ARBA" id="ARBA00022490"/>
    </source>
</evidence>
<dbReference type="GO" id="GO:0006511">
    <property type="term" value="P:ubiquitin-dependent protein catabolic process"/>
    <property type="evidence" value="ECO:0007669"/>
    <property type="project" value="TreeGrafter"/>
</dbReference>
<keyword evidence="5" id="KW-0963">Cytoplasm</keyword>
<dbReference type="GO" id="GO:0005737">
    <property type="term" value="C:cytoplasm"/>
    <property type="evidence" value="ECO:0007669"/>
    <property type="project" value="UniProtKB-SubCell"/>
</dbReference>
<reference evidence="10" key="1">
    <citation type="submission" date="2016-11" db="UniProtKB">
        <authorList>
            <consortium name="WormBaseParasite"/>
        </authorList>
    </citation>
    <scope>IDENTIFICATION</scope>
</reference>
<evidence type="ECO:0000256" key="3">
    <source>
        <dbReference type="ARBA" id="ARBA00007084"/>
    </source>
</evidence>
<proteinExistence type="inferred from homology"/>
<feature type="domain" description="PCI" evidence="8">
    <location>
        <begin position="219"/>
        <end position="392"/>
    </location>
</feature>
<comment type="subcellular location">
    <subcellularLocation>
        <location evidence="2">Cytoplasm</location>
    </subcellularLocation>
    <subcellularLocation>
        <location evidence="1">Nucleus</location>
    </subcellularLocation>
</comment>
<dbReference type="GO" id="GO:0008180">
    <property type="term" value="C:COP9 signalosome"/>
    <property type="evidence" value="ECO:0007669"/>
    <property type="project" value="UniProtKB-KW"/>
</dbReference>
<name>A0A1I8AN05_9BILA</name>
<sequence length="444" mass="50985">MSAAFGALRGLVSGNSMSYDSYMSRISQMSTNELIEEHRDLLRNNSFKSFSMDDLMRALDTLDPRTETIPFVTLIQVKLLKDVASRSKAENAGNTLRSVVDRISTIDVNEALLFLDYYFKVIEMALSVAKILREERQVLALTFVRNALAVLDKEERTITKMHSSFFDACLLAGRPDLALEVIYEDVREVLLDPATNTNKAKELFFYYSHAAEVQYALGNYRQAAHLYLNALMVPVASLCNLHLLVYKRFVLLNFVLGNPFSQLPHCLHELLERLVRPKCEVFDELIRIASKKAYKRNIVTILDEFIRRNAFMLNGDNMGPLILKVRERVKHEVFMKVATTFKVIQMDDVRKRCFLGSDEEVLKVMEELVAEGRIEAEYNRETGFLKFAIPPPRKVDPEDLVKAQKTLAQLKEAVGFYDEQCRRNKAYVSHTKKDKKEHMMPAGF</sequence>
<evidence type="ECO:0000313" key="10">
    <source>
        <dbReference type="WBParaSite" id="L893_g7658.t1"/>
    </source>
</evidence>
<dbReference type="InterPro" id="IPR055089">
    <property type="entry name" value="COP9_N"/>
</dbReference>
<dbReference type="WBParaSite" id="L893_g7658.t1">
    <property type="protein sequence ID" value="L893_g7658.t1"/>
    <property type="gene ID" value="L893_g7658"/>
</dbReference>
<evidence type="ECO:0000256" key="6">
    <source>
        <dbReference type="ARBA" id="ARBA00022790"/>
    </source>
</evidence>
<keyword evidence="9" id="KW-1185">Reference proteome</keyword>
<dbReference type="Pfam" id="PF22788">
    <property type="entry name" value="COP9_hel_rpt"/>
    <property type="match status" value="1"/>
</dbReference>
<dbReference type="PROSITE" id="PS50250">
    <property type="entry name" value="PCI"/>
    <property type="match status" value="1"/>
</dbReference>
<protein>
    <recommendedName>
        <fullName evidence="4">COP9 signalosome complex subunit 3</fullName>
    </recommendedName>
</protein>
<evidence type="ECO:0000256" key="1">
    <source>
        <dbReference type="ARBA" id="ARBA00004123"/>
    </source>
</evidence>
<dbReference type="SMART" id="SM00088">
    <property type="entry name" value="PINT"/>
    <property type="match status" value="1"/>
</dbReference>
<evidence type="ECO:0000259" key="8">
    <source>
        <dbReference type="PROSITE" id="PS50250"/>
    </source>
</evidence>